<gene>
    <name evidence="2" type="ORF">ERS137939_02010</name>
</gene>
<sequence>MTNKINFPEVIIKDDAAPVLYTNGGLKAFVDQARQAVENEVVDATTKEGRARGKSLARQVSSSKNAIEKPGRDYLRRLKEAVKPAEQELRWFVDEMDKLRDDVRRPVDEWESKEKQRIEKLNEKLSFLRNAGNVIDELGNLQNSQIIESRLETLKNTVIDESWFEIQQESIAAKDASITKLEQALIVARENEAQVAELSRLRREAEDKKRHDEIERVKREAADFARITAEAEADRKLQTQRDAAAKAEAEAKAERDMLQQQALLAEARRKKDIEDAENRARFEAEKSQREHLQEEQRRQEEQNKREADKAHRQKIFGEIMDNLVQEAGIDRVAARAIVVAIAARKIAHTQINF</sequence>
<protein>
    <submittedName>
        <fullName evidence="2">Uncharacterized protein</fullName>
    </submittedName>
</protein>
<comment type="caution">
    <text evidence="2">The sequence shown here is derived from an EMBL/GenBank/DDBJ whole genome shotgun (WGS) entry which is preliminary data.</text>
</comment>
<proteinExistence type="predicted"/>
<accession>A0A9P1PV99</accession>
<dbReference type="AlphaFoldDB" id="A0A9P1PV99"/>
<dbReference type="EMBL" id="CPZF01000004">
    <property type="protein sequence ID" value="CNF64417.1"/>
    <property type="molecule type" value="Genomic_DNA"/>
</dbReference>
<evidence type="ECO:0000256" key="1">
    <source>
        <dbReference type="SAM" id="MobiDB-lite"/>
    </source>
</evidence>
<dbReference type="Proteomes" id="UP000041356">
    <property type="component" value="Unassembled WGS sequence"/>
</dbReference>
<organism evidence="2 3">
    <name type="scientific">Yersinia enterocolitica</name>
    <dbReference type="NCBI Taxonomy" id="630"/>
    <lineage>
        <taxon>Bacteria</taxon>
        <taxon>Pseudomonadati</taxon>
        <taxon>Pseudomonadota</taxon>
        <taxon>Gammaproteobacteria</taxon>
        <taxon>Enterobacterales</taxon>
        <taxon>Yersiniaceae</taxon>
        <taxon>Yersinia</taxon>
    </lineage>
</organism>
<feature type="region of interest" description="Disordered" evidence="1">
    <location>
        <begin position="281"/>
        <end position="310"/>
    </location>
</feature>
<evidence type="ECO:0000313" key="2">
    <source>
        <dbReference type="EMBL" id="CNF64417.1"/>
    </source>
</evidence>
<evidence type="ECO:0000313" key="3">
    <source>
        <dbReference type="Proteomes" id="UP000041356"/>
    </source>
</evidence>
<reference evidence="2 3" key="1">
    <citation type="submission" date="2015-03" db="EMBL/GenBank/DDBJ databases">
        <authorList>
            <consortium name="Pathogen Informatics"/>
            <person name="Murphy D."/>
        </authorList>
    </citation>
    <scope>NUCLEOTIDE SEQUENCE [LARGE SCALE GENOMIC DNA]</scope>
    <source>
        <strain evidence="2 3">IP27818</strain>
    </source>
</reference>
<dbReference type="RefSeq" id="WP_050130909.1">
    <property type="nucleotide sequence ID" value="NZ_CPZF01000004.1"/>
</dbReference>
<name>A0A9P1PV99_YEREN</name>